<feature type="region of interest" description="Disordered" evidence="1">
    <location>
        <begin position="17"/>
        <end position="41"/>
    </location>
</feature>
<dbReference type="EMBL" id="JAIQCJ010000605">
    <property type="protein sequence ID" value="KAJ8795156.1"/>
    <property type="molecule type" value="Genomic_DNA"/>
</dbReference>
<evidence type="ECO:0000313" key="2">
    <source>
        <dbReference type="EMBL" id="KAJ8795156.1"/>
    </source>
</evidence>
<accession>A0AB34HVX4</accession>
<keyword evidence="3" id="KW-1185">Reference proteome</keyword>
<gene>
    <name evidence="2" type="ORF">J1605_018502</name>
</gene>
<dbReference type="AlphaFoldDB" id="A0AB34HVX4"/>
<evidence type="ECO:0000256" key="1">
    <source>
        <dbReference type="SAM" id="MobiDB-lite"/>
    </source>
</evidence>
<reference evidence="2 3" key="1">
    <citation type="submission" date="2022-11" db="EMBL/GenBank/DDBJ databases">
        <title>Whole genome sequence of Eschrichtius robustus ER-17-0199.</title>
        <authorList>
            <person name="Bruniche-Olsen A."/>
            <person name="Black A.N."/>
            <person name="Fields C.J."/>
            <person name="Walden K."/>
            <person name="Dewoody J.A."/>
        </authorList>
    </citation>
    <scope>NUCLEOTIDE SEQUENCE [LARGE SCALE GENOMIC DNA]</scope>
    <source>
        <strain evidence="2">ER-17-0199</strain>
        <tissue evidence="2">Blubber</tissue>
    </source>
</reference>
<comment type="caution">
    <text evidence="2">The sequence shown here is derived from an EMBL/GenBank/DDBJ whole genome shotgun (WGS) entry which is preliminary data.</text>
</comment>
<organism evidence="2 3">
    <name type="scientific">Eschrichtius robustus</name>
    <name type="common">California gray whale</name>
    <name type="synonym">Eschrichtius gibbosus</name>
    <dbReference type="NCBI Taxonomy" id="9764"/>
    <lineage>
        <taxon>Eukaryota</taxon>
        <taxon>Metazoa</taxon>
        <taxon>Chordata</taxon>
        <taxon>Craniata</taxon>
        <taxon>Vertebrata</taxon>
        <taxon>Euteleostomi</taxon>
        <taxon>Mammalia</taxon>
        <taxon>Eutheria</taxon>
        <taxon>Laurasiatheria</taxon>
        <taxon>Artiodactyla</taxon>
        <taxon>Whippomorpha</taxon>
        <taxon>Cetacea</taxon>
        <taxon>Mysticeti</taxon>
        <taxon>Eschrichtiidae</taxon>
        <taxon>Eschrichtius</taxon>
    </lineage>
</organism>
<proteinExistence type="predicted"/>
<evidence type="ECO:0000313" key="3">
    <source>
        <dbReference type="Proteomes" id="UP001159641"/>
    </source>
</evidence>
<protein>
    <submittedName>
        <fullName evidence="2">Uncharacterized protein</fullName>
    </submittedName>
</protein>
<sequence length="98" mass="10876">MLLAEFLAGKNLPRGPSELRRVGRSSKQLASIPDGEPEAGARQRRSQWLQVLEGNFSHLDISLCVRLSSLSFMGLLAVYTYFRARMRALKGYASHPAA</sequence>
<dbReference type="Proteomes" id="UP001159641">
    <property type="component" value="Unassembled WGS sequence"/>
</dbReference>
<name>A0AB34HVX4_ESCRO</name>